<dbReference type="GO" id="GO:0008270">
    <property type="term" value="F:zinc ion binding"/>
    <property type="evidence" value="ECO:0007669"/>
    <property type="project" value="InterPro"/>
</dbReference>
<dbReference type="PRINTS" id="PR00756">
    <property type="entry name" value="ALADIPTASE"/>
</dbReference>
<dbReference type="SUPFAM" id="SSF63737">
    <property type="entry name" value="Leukotriene A4 hydrolase N-terminal domain"/>
    <property type="match status" value="1"/>
</dbReference>
<feature type="domain" description="Peptidase M1 membrane alanine aminopeptidase" evidence="8">
    <location>
        <begin position="319"/>
        <end position="459"/>
    </location>
</feature>
<evidence type="ECO:0000256" key="7">
    <source>
        <dbReference type="ARBA" id="ARBA00023049"/>
    </source>
</evidence>
<dbReference type="InterPro" id="IPR027268">
    <property type="entry name" value="Peptidase_M4/M1_CTD_sf"/>
</dbReference>
<organism evidence="10">
    <name type="scientific">freshwater metagenome</name>
    <dbReference type="NCBI Taxonomy" id="449393"/>
    <lineage>
        <taxon>unclassified sequences</taxon>
        <taxon>metagenomes</taxon>
        <taxon>ecological metagenomes</taxon>
    </lineage>
</organism>
<comment type="similarity">
    <text evidence="2">Belongs to the peptidase M1 family.</text>
</comment>
<dbReference type="EMBL" id="CAEZXR010000177">
    <property type="protein sequence ID" value="CAB4712235.1"/>
    <property type="molecule type" value="Genomic_DNA"/>
</dbReference>
<evidence type="ECO:0000256" key="6">
    <source>
        <dbReference type="ARBA" id="ARBA00022833"/>
    </source>
</evidence>
<evidence type="ECO:0000256" key="1">
    <source>
        <dbReference type="ARBA" id="ARBA00001947"/>
    </source>
</evidence>
<dbReference type="Gene3D" id="2.60.40.1730">
    <property type="entry name" value="tricorn interacting facor f3 domain"/>
    <property type="match status" value="1"/>
</dbReference>
<comment type="cofactor">
    <cofactor evidence="1">
        <name>Zn(2+)</name>
        <dbReference type="ChEBI" id="CHEBI:29105"/>
    </cofactor>
</comment>
<name>A0A6J6QT84_9ZZZZ</name>
<dbReference type="AlphaFoldDB" id="A0A6J6QT84"/>
<dbReference type="InterPro" id="IPR014782">
    <property type="entry name" value="Peptidase_M1_dom"/>
</dbReference>
<accession>A0A6J6QT84</accession>
<sequence length="469" mass="50575">MTLRRATLALTASAVLAAGLTAGPSALSQTADAPATTARRGPDTLFPLQGNAGYDVRSYDVSMDYAPLTNLADAAVTIRATARKRLTSFHLDFAGPTISTVVVGGRPAAYRRDGDELIVTPATAVPQGRFTTVVTYSGEPPEYTDADGSTEGWVRTTDGAVALGEPVGAMTWLPSNNTPADKATYTYRISVPNSYEVAANGDLVSRDTVGSSTTWTWRSSDPMSTYLAMIAIGQFTMTTAETTSIDGRTIPIWSFEDVPTGAAASAKALLPEVLAFEEKHFGPYPFTSTGLVVDNAMVGYALETQSRPFYPPGGADDLTVVHEMAHQWYGDSVTLRDWHDIWLAEGFATYAEWMWDGAHGGDTPRQHFDDLYATPESGALWRPAPRKFTDSADLFGSPVYNRGAMTLQALRMRIGNADFATFLKAWARAHRHGSASTADLVRLAEKVSGQELSPLFRTWLDVAGKPKGY</sequence>
<keyword evidence="7" id="KW-0482">Metalloprotease</keyword>
<evidence type="ECO:0000256" key="4">
    <source>
        <dbReference type="ARBA" id="ARBA00022723"/>
    </source>
</evidence>
<dbReference type="InterPro" id="IPR001930">
    <property type="entry name" value="Peptidase_M1"/>
</dbReference>
<evidence type="ECO:0000259" key="8">
    <source>
        <dbReference type="Pfam" id="PF01433"/>
    </source>
</evidence>
<dbReference type="InterPro" id="IPR050344">
    <property type="entry name" value="Peptidase_M1_aminopeptidases"/>
</dbReference>
<dbReference type="SUPFAM" id="SSF55486">
    <property type="entry name" value="Metalloproteases ('zincins'), catalytic domain"/>
    <property type="match status" value="1"/>
</dbReference>
<evidence type="ECO:0000256" key="5">
    <source>
        <dbReference type="ARBA" id="ARBA00022801"/>
    </source>
</evidence>
<dbReference type="InterPro" id="IPR045357">
    <property type="entry name" value="Aminopeptidase_N-like_N"/>
</dbReference>
<evidence type="ECO:0000256" key="2">
    <source>
        <dbReference type="ARBA" id="ARBA00010136"/>
    </source>
</evidence>
<dbReference type="GO" id="GO:0006508">
    <property type="term" value="P:proteolysis"/>
    <property type="evidence" value="ECO:0007669"/>
    <property type="project" value="UniProtKB-KW"/>
</dbReference>
<gene>
    <name evidence="10" type="ORF">UFOPK2579_01514</name>
</gene>
<evidence type="ECO:0000313" key="10">
    <source>
        <dbReference type="EMBL" id="CAB4712235.1"/>
    </source>
</evidence>
<dbReference type="PANTHER" id="PTHR11533:SF297">
    <property type="entry name" value="AMINOPEPTIDASE N"/>
    <property type="match status" value="1"/>
</dbReference>
<evidence type="ECO:0000259" key="9">
    <source>
        <dbReference type="Pfam" id="PF17900"/>
    </source>
</evidence>
<keyword evidence="4" id="KW-0479">Metal-binding</keyword>
<keyword evidence="5" id="KW-0378">Hydrolase</keyword>
<dbReference type="Pfam" id="PF17900">
    <property type="entry name" value="Peptidase_M1_N"/>
    <property type="match status" value="1"/>
</dbReference>
<evidence type="ECO:0000256" key="3">
    <source>
        <dbReference type="ARBA" id="ARBA00022670"/>
    </source>
</evidence>
<dbReference type="Gene3D" id="1.10.390.10">
    <property type="entry name" value="Neutral Protease Domain 2"/>
    <property type="match status" value="1"/>
</dbReference>
<dbReference type="GO" id="GO:0008237">
    <property type="term" value="F:metallopeptidase activity"/>
    <property type="evidence" value="ECO:0007669"/>
    <property type="project" value="UniProtKB-KW"/>
</dbReference>
<dbReference type="Pfam" id="PF01433">
    <property type="entry name" value="Peptidase_M1"/>
    <property type="match status" value="1"/>
</dbReference>
<proteinExistence type="inferred from homology"/>
<dbReference type="PANTHER" id="PTHR11533">
    <property type="entry name" value="PROTEASE M1 ZINC METALLOPROTEASE"/>
    <property type="match status" value="1"/>
</dbReference>
<protein>
    <submittedName>
        <fullName evidence="10">Unannotated protein</fullName>
    </submittedName>
</protein>
<dbReference type="InterPro" id="IPR006311">
    <property type="entry name" value="TAT_signal"/>
</dbReference>
<reference evidence="10" key="1">
    <citation type="submission" date="2020-05" db="EMBL/GenBank/DDBJ databases">
        <authorList>
            <person name="Chiriac C."/>
            <person name="Salcher M."/>
            <person name="Ghai R."/>
            <person name="Kavagutti S V."/>
        </authorList>
    </citation>
    <scope>NUCLEOTIDE SEQUENCE</scope>
</reference>
<dbReference type="InterPro" id="IPR042097">
    <property type="entry name" value="Aminopeptidase_N-like_N_sf"/>
</dbReference>
<keyword evidence="3" id="KW-0645">Protease</keyword>
<dbReference type="CDD" id="cd09603">
    <property type="entry name" value="M1_APN_like"/>
    <property type="match status" value="1"/>
</dbReference>
<feature type="domain" description="Aminopeptidase N-like N-terminal" evidence="9">
    <location>
        <begin position="59"/>
        <end position="227"/>
    </location>
</feature>
<keyword evidence="6" id="KW-0862">Zinc</keyword>
<dbReference type="PROSITE" id="PS51318">
    <property type="entry name" value="TAT"/>
    <property type="match status" value="1"/>
</dbReference>